<dbReference type="Pfam" id="PF05036">
    <property type="entry name" value="SPOR"/>
    <property type="match status" value="1"/>
</dbReference>
<dbReference type="EMBL" id="JAKUMG010000004">
    <property type="protein sequence ID" value="MDI4669528.1"/>
    <property type="molecule type" value="Genomic_DNA"/>
</dbReference>
<evidence type="ECO:0000256" key="1">
    <source>
        <dbReference type="SAM" id="SignalP"/>
    </source>
</evidence>
<dbReference type="PROSITE" id="PS51257">
    <property type="entry name" value="PROKAR_LIPOPROTEIN"/>
    <property type="match status" value="1"/>
</dbReference>
<dbReference type="RefSeq" id="WP_175082321.1">
    <property type="nucleotide sequence ID" value="NZ_JAKUMG010000004.1"/>
</dbReference>
<feature type="signal peptide" evidence="1">
    <location>
        <begin position="1"/>
        <end position="29"/>
    </location>
</feature>
<sequence>MKYCLKPLRYSIYLLVLLTVSGCSNKAFPDISFNKLPVFNVVQYLSDITLMQNSFLLAQTQSEPVSTVLEQADTSQAVSSDSKDSVKPDYAFALQLASVNTEQGLAYTLKKMAKRAPSIFQGKPILNVEVADVNEHTYYRLKFGGYKYLKNAKADCEAIKRQGIDCWVSNYTDNRIYF</sequence>
<organism evidence="3 4">
    <name type="scientific">Pseudoalteromonas shioyasakiensis</name>
    <dbReference type="NCBI Taxonomy" id="1190813"/>
    <lineage>
        <taxon>Bacteria</taxon>
        <taxon>Pseudomonadati</taxon>
        <taxon>Pseudomonadota</taxon>
        <taxon>Gammaproteobacteria</taxon>
        <taxon>Alteromonadales</taxon>
        <taxon>Pseudoalteromonadaceae</taxon>
        <taxon>Pseudoalteromonas</taxon>
    </lineage>
</organism>
<feature type="chain" id="PRO_5046155351" evidence="1">
    <location>
        <begin position="30"/>
        <end position="178"/>
    </location>
</feature>
<gene>
    <name evidence="3" type="ORF">MKZ47_10515</name>
</gene>
<keyword evidence="1" id="KW-0732">Signal</keyword>
<evidence type="ECO:0000259" key="2">
    <source>
        <dbReference type="Pfam" id="PF05036"/>
    </source>
</evidence>
<evidence type="ECO:0000313" key="4">
    <source>
        <dbReference type="Proteomes" id="UP001156974"/>
    </source>
</evidence>
<protein>
    <submittedName>
        <fullName evidence="3">SPOR domain-containing protein</fullName>
    </submittedName>
</protein>
<comment type="caution">
    <text evidence="3">The sequence shown here is derived from an EMBL/GenBank/DDBJ whole genome shotgun (WGS) entry which is preliminary data.</text>
</comment>
<dbReference type="Gene3D" id="3.30.70.1070">
    <property type="entry name" value="Sporulation related repeat"/>
    <property type="match status" value="1"/>
</dbReference>
<dbReference type="InterPro" id="IPR007730">
    <property type="entry name" value="SPOR-like_dom"/>
</dbReference>
<proteinExistence type="predicted"/>
<evidence type="ECO:0000313" key="3">
    <source>
        <dbReference type="EMBL" id="MDI4669528.1"/>
    </source>
</evidence>
<dbReference type="InterPro" id="IPR036680">
    <property type="entry name" value="SPOR-like_sf"/>
</dbReference>
<reference evidence="3 4" key="1">
    <citation type="submission" date="2022-02" db="EMBL/GenBank/DDBJ databases">
        <title>Genome analysis of Beneficial Microorganisms for Coral consortium from Pocillopora damicornis.</title>
        <authorList>
            <person name="Rosado P.M."/>
            <person name="Cardoso P.M."/>
            <person name="Rosado J.G."/>
            <person name="Schultz J."/>
            <person name="Rocha U."/>
            <person name="Costa T.K."/>
            <person name="Peixoto R.S."/>
        </authorList>
    </citation>
    <scope>NUCLEOTIDE SEQUENCE [LARGE SCALE GENOMIC DNA]</scope>
    <source>
        <strain evidence="3 4">BMC5</strain>
    </source>
</reference>
<feature type="domain" description="SPOR" evidence="2">
    <location>
        <begin position="91"/>
        <end position="168"/>
    </location>
</feature>
<name>A0ABT6U077_9GAMM</name>
<dbReference type="SUPFAM" id="SSF110997">
    <property type="entry name" value="Sporulation related repeat"/>
    <property type="match status" value="1"/>
</dbReference>
<keyword evidence="4" id="KW-1185">Reference proteome</keyword>
<accession>A0ABT6U077</accession>
<dbReference type="Proteomes" id="UP001156974">
    <property type="component" value="Unassembled WGS sequence"/>
</dbReference>